<sequence>MVEEIHVRRIKKDAYYGRTRCSRLLPTCGIRSGGRSSPQLNTDRAILLASNNKEWRGGRSTRGGRQQQPTLRTHVTDGGRPMEAWANSASVWRERTTAEPFSRRDLLAGEEDSIRPSGPISSDRPRGGLSGQSTSSNGPGYFPNLIADQWTKLLTALNNSSNTQSEKLSDASASSEGPLQPSRGPNPYGPPTQQPGRLPPTTFASSDGPLHPSRGPAPCGPALAPPVQHKPRQQASSHGPAAKLAKVSGSFFDNPDCYRRLIGKLIYLTLTRPELAYAVYILAQFMHAPRRAHWNAAIRVVRYLKGSPGRGILLQSDSPILLITYCDSDWATCPITRCYITGYFISLGGSPISWKTKKQHIVSRSSAETEYRSMALTLCEIKWLSILLRDLLFLSLAQFHYIVIIKLLFTSPKILFSMKALNILKLIVILYAMLSKMVLFSLSTYAVVCSVSFCQVSGTLSAGGGCIVYPGISNSMVKAF</sequence>
<accession>A0ACC0ARK6</accession>
<dbReference type="EMBL" id="CM044705">
    <property type="protein sequence ID" value="KAI5662789.1"/>
    <property type="molecule type" value="Genomic_DNA"/>
</dbReference>
<organism evidence="1 2">
    <name type="scientific">Catharanthus roseus</name>
    <name type="common">Madagascar periwinkle</name>
    <name type="synonym">Vinca rosea</name>
    <dbReference type="NCBI Taxonomy" id="4058"/>
    <lineage>
        <taxon>Eukaryota</taxon>
        <taxon>Viridiplantae</taxon>
        <taxon>Streptophyta</taxon>
        <taxon>Embryophyta</taxon>
        <taxon>Tracheophyta</taxon>
        <taxon>Spermatophyta</taxon>
        <taxon>Magnoliopsida</taxon>
        <taxon>eudicotyledons</taxon>
        <taxon>Gunneridae</taxon>
        <taxon>Pentapetalae</taxon>
        <taxon>asterids</taxon>
        <taxon>lamiids</taxon>
        <taxon>Gentianales</taxon>
        <taxon>Apocynaceae</taxon>
        <taxon>Rauvolfioideae</taxon>
        <taxon>Vinceae</taxon>
        <taxon>Catharanthinae</taxon>
        <taxon>Catharanthus</taxon>
    </lineage>
</organism>
<proteinExistence type="predicted"/>
<reference evidence="2" key="1">
    <citation type="journal article" date="2023" name="Nat. Plants">
        <title>Single-cell RNA sequencing provides a high-resolution roadmap for understanding the multicellular compartmentation of specialized metabolism.</title>
        <authorList>
            <person name="Sun S."/>
            <person name="Shen X."/>
            <person name="Li Y."/>
            <person name="Li Y."/>
            <person name="Wang S."/>
            <person name="Li R."/>
            <person name="Zhang H."/>
            <person name="Shen G."/>
            <person name="Guo B."/>
            <person name="Wei J."/>
            <person name="Xu J."/>
            <person name="St-Pierre B."/>
            <person name="Chen S."/>
            <person name="Sun C."/>
        </authorList>
    </citation>
    <scope>NUCLEOTIDE SEQUENCE [LARGE SCALE GENOMIC DNA]</scope>
</reference>
<keyword evidence="2" id="KW-1185">Reference proteome</keyword>
<protein>
    <submittedName>
        <fullName evidence="1">Uncharacterized protein</fullName>
    </submittedName>
</protein>
<name>A0ACC0ARK6_CATRO</name>
<gene>
    <name evidence="1" type="ORF">M9H77_22112</name>
</gene>
<dbReference type="Proteomes" id="UP001060085">
    <property type="component" value="Linkage Group LG05"/>
</dbReference>
<evidence type="ECO:0000313" key="2">
    <source>
        <dbReference type="Proteomes" id="UP001060085"/>
    </source>
</evidence>
<evidence type="ECO:0000313" key="1">
    <source>
        <dbReference type="EMBL" id="KAI5662789.1"/>
    </source>
</evidence>
<comment type="caution">
    <text evidence="1">The sequence shown here is derived from an EMBL/GenBank/DDBJ whole genome shotgun (WGS) entry which is preliminary data.</text>
</comment>